<organism evidence="1 2">
    <name type="scientific">Ameca splendens</name>
    <dbReference type="NCBI Taxonomy" id="208324"/>
    <lineage>
        <taxon>Eukaryota</taxon>
        <taxon>Metazoa</taxon>
        <taxon>Chordata</taxon>
        <taxon>Craniata</taxon>
        <taxon>Vertebrata</taxon>
        <taxon>Euteleostomi</taxon>
        <taxon>Actinopterygii</taxon>
        <taxon>Neopterygii</taxon>
        <taxon>Teleostei</taxon>
        <taxon>Neoteleostei</taxon>
        <taxon>Acanthomorphata</taxon>
        <taxon>Ovalentaria</taxon>
        <taxon>Atherinomorphae</taxon>
        <taxon>Cyprinodontiformes</taxon>
        <taxon>Goodeidae</taxon>
        <taxon>Ameca</taxon>
    </lineage>
</organism>
<name>A0ABV0ZKT5_9TELE</name>
<evidence type="ECO:0000313" key="2">
    <source>
        <dbReference type="Proteomes" id="UP001469553"/>
    </source>
</evidence>
<protein>
    <submittedName>
        <fullName evidence="1">Uncharacterized protein</fullName>
    </submittedName>
</protein>
<dbReference type="EMBL" id="JAHRIP010066308">
    <property type="protein sequence ID" value="MEQ2306484.1"/>
    <property type="molecule type" value="Genomic_DNA"/>
</dbReference>
<keyword evidence="2" id="KW-1185">Reference proteome</keyword>
<evidence type="ECO:0000313" key="1">
    <source>
        <dbReference type="EMBL" id="MEQ2306484.1"/>
    </source>
</evidence>
<gene>
    <name evidence="1" type="ORF">AMECASPLE_008769</name>
</gene>
<accession>A0ABV0ZKT5</accession>
<reference evidence="1 2" key="1">
    <citation type="submission" date="2021-06" db="EMBL/GenBank/DDBJ databases">
        <authorList>
            <person name="Palmer J.M."/>
        </authorList>
    </citation>
    <scope>NUCLEOTIDE SEQUENCE [LARGE SCALE GENOMIC DNA]</scope>
    <source>
        <strain evidence="1 2">AS_MEX2019</strain>
        <tissue evidence="1">Muscle</tissue>
    </source>
</reference>
<sequence>MENVRLQGFKTFLTEHFTALAVEVFGEVESMMEACYEENKRLRSMLDMVLSPEIKLHRIDVDLYKGTTTVTRKQALEPNPTSGLETSEPLCKRPKEEMIECEINLETEQQQWPGDVENFNIAMSIKDDPEEEEAGKATCITEAYRQVTDQLSGSSATTSAYDNGSEREAWSVPEANEAAHASLQVLNQDSMNVNQQTNPETTSTAVSVKKVFLKSQRL</sequence>
<comment type="caution">
    <text evidence="1">The sequence shown here is derived from an EMBL/GenBank/DDBJ whole genome shotgun (WGS) entry which is preliminary data.</text>
</comment>
<dbReference type="Proteomes" id="UP001469553">
    <property type="component" value="Unassembled WGS sequence"/>
</dbReference>
<proteinExistence type="predicted"/>